<dbReference type="AlphaFoldDB" id="A0A8S9Z9W8"/>
<name>A0A8S9Z9W8_9TREM</name>
<sequence>MYKTLALTNAYPHRVFDTVHSTVHSTRYLGRRLHSAWTIVYRKSNKTMLRGVEMSEEDVFSGHMSNLRGRWLQMYTKRTLLFQDV</sequence>
<evidence type="ECO:0000313" key="1">
    <source>
        <dbReference type="EMBL" id="KAF7262061.1"/>
    </source>
</evidence>
<gene>
    <name evidence="1" type="ORF">EG68_00552</name>
</gene>
<keyword evidence="2" id="KW-1185">Reference proteome</keyword>
<comment type="caution">
    <text evidence="1">The sequence shown here is derived from an EMBL/GenBank/DDBJ whole genome shotgun (WGS) entry which is preliminary data.</text>
</comment>
<organism evidence="1 2">
    <name type="scientific">Paragonimus skrjabini miyazakii</name>
    <dbReference type="NCBI Taxonomy" id="59628"/>
    <lineage>
        <taxon>Eukaryota</taxon>
        <taxon>Metazoa</taxon>
        <taxon>Spiralia</taxon>
        <taxon>Lophotrochozoa</taxon>
        <taxon>Platyhelminthes</taxon>
        <taxon>Trematoda</taxon>
        <taxon>Digenea</taxon>
        <taxon>Plagiorchiida</taxon>
        <taxon>Troglotremata</taxon>
        <taxon>Troglotrematidae</taxon>
        <taxon>Paragonimus</taxon>
    </lineage>
</organism>
<accession>A0A8S9Z9W8</accession>
<dbReference type="EMBL" id="JTDE01000183">
    <property type="protein sequence ID" value="KAF7262061.1"/>
    <property type="molecule type" value="Genomic_DNA"/>
</dbReference>
<protein>
    <submittedName>
        <fullName evidence="1">Uncharacterized protein</fullName>
    </submittedName>
</protein>
<reference evidence="1" key="1">
    <citation type="submission" date="2019-07" db="EMBL/GenBank/DDBJ databases">
        <title>Annotation for the trematode Paragonimus miyazaki's.</title>
        <authorList>
            <person name="Choi Y.-J."/>
        </authorList>
    </citation>
    <scope>NUCLEOTIDE SEQUENCE</scope>
    <source>
        <strain evidence="1">Japan</strain>
    </source>
</reference>
<proteinExistence type="predicted"/>
<evidence type="ECO:0000313" key="2">
    <source>
        <dbReference type="Proteomes" id="UP000822476"/>
    </source>
</evidence>
<dbReference type="Proteomes" id="UP000822476">
    <property type="component" value="Unassembled WGS sequence"/>
</dbReference>